<evidence type="ECO:0000256" key="6">
    <source>
        <dbReference type="ARBA" id="ARBA00023097"/>
    </source>
</evidence>
<dbReference type="EMBL" id="JAWJAV010000006">
    <property type="protein sequence ID" value="MDV2621899.1"/>
    <property type="molecule type" value="Genomic_DNA"/>
</dbReference>
<evidence type="ECO:0000256" key="3">
    <source>
        <dbReference type="ARBA" id="ARBA00022630"/>
    </source>
</evidence>
<dbReference type="Pfam" id="PF02852">
    <property type="entry name" value="Pyr_redox_dim"/>
    <property type="match status" value="1"/>
</dbReference>
<organism evidence="9 10">
    <name type="scientific">Pediococcus acidilactici</name>
    <dbReference type="NCBI Taxonomy" id="1254"/>
    <lineage>
        <taxon>Bacteria</taxon>
        <taxon>Bacillati</taxon>
        <taxon>Bacillota</taxon>
        <taxon>Bacilli</taxon>
        <taxon>Lactobacillales</taxon>
        <taxon>Lactobacillaceae</taxon>
        <taxon>Pediococcus</taxon>
        <taxon>Pediococcus acidilactici group</taxon>
    </lineage>
</organism>
<gene>
    <name evidence="9" type="ORF">R0G89_09165</name>
</gene>
<dbReference type="GO" id="GO:0016491">
    <property type="term" value="F:oxidoreductase activity"/>
    <property type="evidence" value="ECO:0007669"/>
    <property type="project" value="UniProtKB-KW"/>
</dbReference>
<comment type="caution">
    <text evidence="9">The sequence shown here is derived from an EMBL/GenBank/DDBJ whole genome shotgun (WGS) entry which is preliminary data.</text>
</comment>
<dbReference type="Pfam" id="PF00581">
    <property type="entry name" value="Rhodanese"/>
    <property type="match status" value="1"/>
</dbReference>
<evidence type="ECO:0000256" key="1">
    <source>
        <dbReference type="ARBA" id="ARBA00001974"/>
    </source>
</evidence>
<proteinExistence type="inferred from homology"/>
<evidence type="ECO:0000313" key="10">
    <source>
        <dbReference type="Proteomes" id="UP001280897"/>
    </source>
</evidence>
<dbReference type="Proteomes" id="UP001280897">
    <property type="component" value="Unassembled WGS sequence"/>
</dbReference>
<reference evidence="9" key="1">
    <citation type="journal article" date="2023" name="PeerJ">
        <title>Selection and evaluation of lactic acid bacteria from chicken feces in Thailand as potential probiotics.</title>
        <authorList>
            <person name="Khurajog B."/>
            <person name="Disastra Y."/>
            <person name="Lawwyne L.D."/>
            <person name="Sirichokchatchawan W."/>
            <person name="Niyomtham W."/>
            <person name="Yindee J."/>
            <person name="Hampson D.J."/>
            <person name="Prapasarakul N."/>
        </authorList>
    </citation>
    <scope>NUCLEOTIDE SEQUENCE</scope>
    <source>
        <strain evidence="9">BF9</strain>
    </source>
</reference>
<evidence type="ECO:0000256" key="5">
    <source>
        <dbReference type="ARBA" id="ARBA00023002"/>
    </source>
</evidence>
<dbReference type="InterPro" id="IPR050260">
    <property type="entry name" value="FAD-bd_OxRdtase"/>
</dbReference>
<dbReference type="PANTHER" id="PTHR43429:SF1">
    <property type="entry name" value="NAD(P)H SULFUR OXIDOREDUCTASE (COA-DEPENDENT)"/>
    <property type="match status" value="1"/>
</dbReference>
<dbReference type="InterPro" id="IPR036873">
    <property type="entry name" value="Rhodanese-like_dom_sf"/>
</dbReference>
<dbReference type="Gene3D" id="3.40.250.10">
    <property type="entry name" value="Rhodanese-like domain"/>
    <property type="match status" value="1"/>
</dbReference>
<dbReference type="InterPro" id="IPR036188">
    <property type="entry name" value="FAD/NAD-bd_sf"/>
</dbReference>
<evidence type="ECO:0000313" key="9">
    <source>
        <dbReference type="EMBL" id="MDV2621899.1"/>
    </source>
</evidence>
<keyword evidence="5" id="KW-0560">Oxidoreductase</keyword>
<accession>A0AAW8YK07</accession>
<dbReference type="InterPro" id="IPR023753">
    <property type="entry name" value="FAD/NAD-binding_dom"/>
</dbReference>
<evidence type="ECO:0000259" key="8">
    <source>
        <dbReference type="PROSITE" id="PS50206"/>
    </source>
</evidence>
<evidence type="ECO:0000256" key="7">
    <source>
        <dbReference type="ARBA" id="ARBA00023284"/>
    </source>
</evidence>
<dbReference type="InterPro" id="IPR016156">
    <property type="entry name" value="FAD/NAD-linked_Rdtase_dimer_sf"/>
</dbReference>
<keyword evidence="3" id="KW-0285">Flavoprotein</keyword>
<evidence type="ECO:0000256" key="4">
    <source>
        <dbReference type="ARBA" id="ARBA00022827"/>
    </source>
</evidence>
<dbReference type="RefSeq" id="WP_008841895.1">
    <property type="nucleotide sequence ID" value="NZ_CP066046.1"/>
</dbReference>
<dbReference type="InterPro" id="IPR004099">
    <property type="entry name" value="Pyr_nucl-diS_OxRdtase_dimer"/>
</dbReference>
<dbReference type="Gene3D" id="3.50.50.60">
    <property type="entry name" value="FAD/NAD(P)-binding domain"/>
    <property type="match status" value="2"/>
</dbReference>
<dbReference type="SUPFAM" id="SSF51905">
    <property type="entry name" value="FAD/NAD(P)-binding domain"/>
    <property type="match status" value="1"/>
</dbReference>
<keyword evidence="7" id="KW-0676">Redox-active center</keyword>
<dbReference type="AlphaFoldDB" id="A0AAW8YK07"/>
<keyword evidence="6" id="KW-0558">Oxidation</keyword>
<reference evidence="9" key="2">
    <citation type="submission" date="2023-10" db="EMBL/GenBank/DDBJ databases">
        <authorList>
            <person name="Khurajog B."/>
        </authorList>
    </citation>
    <scope>NUCLEOTIDE SEQUENCE</scope>
    <source>
        <strain evidence="9">BF9</strain>
    </source>
</reference>
<comment type="cofactor">
    <cofactor evidence="1">
        <name>FAD</name>
        <dbReference type="ChEBI" id="CHEBI:57692"/>
    </cofactor>
</comment>
<sequence length="554" mass="60443">MSKVVIVGGVAGGMSAATRLRRLAEDAEIIVFEKGPYVSFANCGLPYHLSGTIPERTSLMVQSPEALWARFRIDARPNHEVISIHPQEKIVEVQHRGKVFQESYDELILATGASAIIPQIEGLAQAKNVHTLRNIPDMDEILNQLEQGVQNATIVGAGFIGVEMVENLHKRGIHVTLVEKATHVLPNLDAEMAAFVEEELLKNNVDLQLSKAVAEIKGNGTRLVLDDGTQINSDLTILSVGVQPNSALAENAGLQLGLKKGIMVDENYETSVKHVYAVGDVAVTKQQITNEPTLIPLASPANRQGRQVADVLAGLRRVNRGSIGTAIVQAFNLSAASTGLSEQTARQEFANVLVAHVSGTDHATYYPNSQAMWLKLIFDGKTGQIYGAQAVGANGVDKRIDVLATAIKGNLSVFDLPELELTYAPPFGTAKDVVNMAGYVATNLVEGLSKNIQWHELSAELAKGKQLLDLRDPKEIVRDGRIKGATNIPLNQLREHTDLLDPHQEYVLYCQSGLRSYVGERILRQKGFKVENLDGAFGLYKTIMKEEVEQIEKY</sequence>
<name>A0AAW8YK07_PEDAC</name>
<dbReference type="SUPFAM" id="SSF55424">
    <property type="entry name" value="FAD/NAD-linked reductases, dimerisation (C-terminal) domain"/>
    <property type="match status" value="1"/>
</dbReference>
<dbReference type="SUPFAM" id="SSF52821">
    <property type="entry name" value="Rhodanese/Cell cycle control phosphatase"/>
    <property type="match status" value="1"/>
</dbReference>
<evidence type="ECO:0000256" key="2">
    <source>
        <dbReference type="ARBA" id="ARBA00009130"/>
    </source>
</evidence>
<dbReference type="PRINTS" id="PR00368">
    <property type="entry name" value="FADPNR"/>
</dbReference>
<feature type="domain" description="Rhodanese" evidence="8">
    <location>
        <begin position="461"/>
        <end position="549"/>
    </location>
</feature>
<dbReference type="Pfam" id="PF07992">
    <property type="entry name" value="Pyr_redox_2"/>
    <property type="match status" value="1"/>
</dbReference>
<dbReference type="PANTHER" id="PTHR43429">
    <property type="entry name" value="PYRIDINE NUCLEOTIDE-DISULFIDE OXIDOREDUCTASE DOMAIN-CONTAINING"/>
    <property type="match status" value="1"/>
</dbReference>
<dbReference type="PROSITE" id="PS50206">
    <property type="entry name" value="RHODANESE_3"/>
    <property type="match status" value="1"/>
</dbReference>
<keyword evidence="4" id="KW-0274">FAD</keyword>
<dbReference type="SMART" id="SM00450">
    <property type="entry name" value="RHOD"/>
    <property type="match status" value="1"/>
</dbReference>
<dbReference type="PRINTS" id="PR00411">
    <property type="entry name" value="PNDRDTASEI"/>
</dbReference>
<dbReference type="InterPro" id="IPR001763">
    <property type="entry name" value="Rhodanese-like_dom"/>
</dbReference>
<protein>
    <submittedName>
        <fullName evidence="9">FAD-dependent oxidoreductase</fullName>
    </submittedName>
</protein>
<comment type="similarity">
    <text evidence="2">Belongs to the class-III pyridine nucleotide-disulfide oxidoreductase family.</text>
</comment>